<gene>
    <name evidence="2" type="ORF">FB45DRAFT_749721</name>
</gene>
<organism evidence="2 3">
    <name type="scientific">Roridomyces roridus</name>
    <dbReference type="NCBI Taxonomy" id="1738132"/>
    <lineage>
        <taxon>Eukaryota</taxon>
        <taxon>Fungi</taxon>
        <taxon>Dikarya</taxon>
        <taxon>Basidiomycota</taxon>
        <taxon>Agaricomycotina</taxon>
        <taxon>Agaricomycetes</taxon>
        <taxon>Agaricomycetidae</taxon>
        <taxon>Agaricales</taxon>
        <taxon>Marasmiineae</taxon>
        <taxon>Mycenaceae</taxon>
        <taxon>Roridomyces</taxon>
    </lineage>
</organism>
<keyword evidence="3" id="KW-1185">Reference proteome</keyword>
<evidence type="ECO:0000259" key="1">
    <source>
        <dbReference type="Pfam" id="PF12770"/>
    </source>
</evidence>
<dbReference type="SUPFAM" id="SSF81901">
    <property type="entry name" value="HCP-like"/>
    <property type="match status" value="1"/>
</dbReference>
<dbReference type="InterPro" id="IPR006597">
    <property type="entry name" value="Sel1-like"/>
</dbReference>
<evidence type="ECO:0000313" key="3">
    <source>
        <dbReference type="Proteomes" id="UP001221142"/>
    </source>
</evidence>
<comment type="caution">
    <text evidence="2">The sequence shown here is derived from an EMBL/GenBank/DDBJ whole genome shotgun (WGS) entry which is preliminary data.</text>
</comment>
<dbReference type="InterPro" id="IPR011990">
    <property type="entry name" value="TPR-like_helical_dom_sf"/>
</dbReference>
<dbReference type="Pfam" id="PF08238">
    <property type="entry name" value="Sel1"/>
    <property type="match status" value="4"/>
</dbReference>
<dbReference type="EMBL" id="JARKIF010000011">
    <property type="protein sequence ID" value="KAJ7627288.1"/>
    <property type="molecule type" value="Genomic_DNA"/>
</dbReference>
<dbReference type="SUPFAM" id="SSF48452">
    <property type="entry name" value="TPR-like"/>
    <property type="match status" value="1"/>
</dbReference>
<feature type="domain" description="CHAT" evidence="1">
    <location>
        <begin position="971"/>
        <end position="1261"/>
    </location>
</feature>
<protein>
    <submittedName>
        <fullName evidence="2">CHAT domain-containing protein</fullName>
    </submittedName>
</protein>
<dbReference type="PANTHER" id="PTHR19959">
    <property type="entry name" value="KINESIN LIGHT CHAIN"/>
    <property type="match status" value="1"/>
</dbReference>
<evidence type="ECO:0000313" key="2">
    <source>
        <dbReference type="EMBL" id="KAJ7627288.1"/>
    </source>
</evidence>
<dbReference type="InterPro" id="IPR024983">
    <property type="entry name" value="CHAT_dom"/>
</dbReference>
<proteinExistence type="predicted"/>
<dbReference type="Pfam" id="PF12770">
    <property type="entry name" value="CHAT"/>
    <property type="match status" value="1"/>
</dbReference>
<dbReference type="AlphaFoldDB" id="A0AAD7BQ19"/>
<name>A0AAD7BQ19_9AGAR</name>
<accession>A0AAD7BQ19</accession>
<dbReference type="PANTHER" id="PTHR19959:SF119">
    <property type="entry name" value="FUNGAL LIPASE-LIKE DOMAIN-CONTAINING PROTEIN"/>
    <property type="match status" value="1"/>
</dbReference>
<dbReference type="Gene3D" id="1.25.40.10">
    <property type="entry name" value="Tetratricopeptide repeat domain"/>
    <property type="match status" value="4"/>
</dbReference>
<dbReference type="Proteomes" id="UP001221142">
    <property type="component" value="Unassembled WGS sequence"/>
</dbReference>
<reference evidence="2" key="1">
    <citation type="submission" date="2023-03" db="EMBL/GenBank/DDBJ databases">
        <title>Massive genome expansion in bonnet fungi (Mycena s.s.) driven by repeated elements and novel gene families across ecological guilds.</title>
        <authorList>
            <consortium name="Lawrence Berkeley National Laboratory"/>
            <person name="Harder C.B."/>
            <person name="Miyauchi S."/>
            <person name="Viragh M."/>
            <person name="Kuo A."/>
            <person name="Thoen E."/>
            <person name="Andreopoulos B."/>
            <person name="Lu D."/>
            <person name="Skrede I."/>
            <person name="Drula E."/>
            <person name="Henrissat B."/>
            <person name="Morin E."/>
            <person name="Kohler A."/>
            <person name="Barry K."/>
            <person name="LaButti K."/>
            <person name="Morin E."/>
            <person name="Salamov A."/>
            <person name="Lipzen A."/>
            <person name="Mereny Z."/>
            <person name="Hegedus B."/>
            <person name="Baldrian P."/>
            <person name="Stursova M."/>
            <person name="Weitz H."/>
            <person name="Taylor A."/>
            <person name="Grigoriev I.V."/>
            <person name="Nagy L.G."/>
            <person name="Martin F."/>
            <person name="Kauserud H."/>
        </authorList>
    </citation>
    <scope>NUCLEOTIDE SEQUENCE</scope>
    <source>
        <strain evidence="2">9284</strain>
    </source>
</reference>
<sequence length="1262" mass="140987">MEDQDRVLVAQCHFVVGELLKACWIQPDSECQSFLSYSYQLSTVQLHLWGRDEACVKLSAHFGISLEFRENAENLDQAIQHFTRALSSRPLSHPERAMTLCYLAHDLQARFHRRNDDADIDAAIEYYRAAARDPSAPVTPAFLKELVISLRLRFEQRRDPHDIDEAIVIMRQFLDAHPAPHLRRITYLGDLAFLLKLRLEDSSGRDDNSDIDTVINLRREAVALQGSTHPDGSTTLTELGAALRARFEIRRSTDDLEDAIQCHRDGLASSSSHSDRLRALTNLATAVKIRFETQGNVDDLDEIIQLWREEASLRTDVDRYGTLRDLGGVLEVRFDKRGNKDDLDEAIQHRREAVRLYAALDSTRSQLLRELSYSLRERFQRIVSAADLDEAVQLARAALVPCATEETGTYLRDLATNLQLRFAHLGHPHDIDEAIELYRKVLVHDPPTSLTLSNLSIAIQYRFDHQGNPDDIDEAVELCRKSLDLSPADHPKRSVLLINLGAALHSRFKQRASARDLDESVDLHRQALQFDAQSRSTFLSNLADVLQLRFQEFGLKSDIDEAIALYEEAIRTRTRHNQYRHVVLHNLAYALLRRSRKGAKDIDRAVQYFKETLDARAPPDPRRRNALNSLAVALVERFTQQHHTDDIEQAIRLSRESLDLCPDPDPNRSLYLLNVGNCILFGAKVSQSPADATEMGISKLREAAEYGFCAVGNRFTAAGQWIMAHILNHISALDAYRTRIHMLPEMASFSLNLNSRREVLTKGEITSLAASSATFAIQVHQPEVAVEFLEATRSVFWAQALSLRPPIEHLTNVRPELAANLNALSRQLELASFRDTLEASPTATQSQLISAEAETARCRKLAQDWQATIAEVRALPGFEDFLRPRGINSLRLATLRGPVVILLANESASSALILTSRDVVHLPLPAIKVPELEMQVQHLPRSTANESMTRLSAGRERFVQKSTEETLRIHLADLWVKLVKPVLEALKLEKSSVPPRLWWCPTGIFTFLPIHAAGIYDDKTGTDCVSDYVISSYTPTLTALLDRPPVPPETDTLKMSVIVEPHAPNCAPLPGTLTELSIISKRIPSSELTVIHSGTGEQVMQHLRQSSIVHFACHGVQDANNPLDSGLILSDGRLKVSRIMQRGAEDSLSSEGKGTGMLLAFLGACETARGEKGTPDEAMHLAATLLFAGFRGVVATMWTMDDRDGPKVADDFYAHLFKGSSSNVATADLGKAAEALHLAVANLRREPGISFSRWVPFVHYGL</sequence>